<dbReference type="PANTHER" id="PTHR42647:SF10">
    <property type="entry name" value="F2G19.2"/>
    <property type="match status" value="1"/>
</dbReference>
<keyword evidence="3" id="KW-0862">Zinc</keyword>
<dbReference type="InterPro" id="IPR001841">
    <property type="entry name" value="Znf_RING"/>
</dbReference>
<dbReference type="PANTHER" id="PTHR42647">
    <property type="entry name" value="SBP (S-RIBONUCLEASE BINDING PROTEIN) FAMILY PROTEIN"/>
    <property type="match status" value="1"/>
</dbReference>
<feature type="region of interest" description="Disordered" evidence="6">
    <location>
        <begin position="1"/>
        <end position="26"/>
    </location>
</feature>
<keyword evidence="2 4" id="KW-0863">Zinc-finger</keyword>
<dbReference type="GO" id="GO:0004842">
    <property type="term" value="F:ubiquitin-protein transferase activity"/>
    <property type="evidence" value="ECO:0007669"/>
    <property type="project" value="TreeGrafter"/>
</dbReference>
<evidence type="ECO:0000256" key="3">
    <source>
        <dbReference type="ARBA" id="ARBA00022833"/>
    </source>
</evidence>
<reference evidence="9" key="1">
    <citation type="journal article" date="2017" name="Plant J.">
        <title>The pomegranate (Punica granatum L.) genome and the genomics of punicalagin biosynthesis.</title>
        <authorList>
            <person name="Qin G."/>
            <person name="Xu C."/>
            <person name="Ming R."/>
            <person name="Tang H."/>
            <person name="Guyot R."/>
            <person name="Kramer E.M."/>
            <person name="Hu Y."/>
            <person name="Yi X."/>
            <person name="Qi Y."/>
            <person name="Xu X."/>
            <person name="Gao Z."/>
            <person name="Pan H."/>
            <person name="Jian J."/>
            <person name="Tian Y."/>
            <person name="Yue Z."/>
            <person name="Xu Y."/>
        </authorList>
    </citation>
    <scope>NUCLEOTIDE SEQUENCE [LARGE SCALE GENOMIC DNA]</scope>
    <source>
        <strain evidence="9">cv. Dabenzi</strain>
    </source>
</reference>
<evidence type="ECO:0000256" key="1">
    <source>
        <dbReference type="ARBA" id="ARBA00022723"/>
    </source>
</evidence>
<organism evidence="8 9">
    <name type="scientific">Punica granatum</name>
    <name type="common">Pomegranate</name>
    <dbReference type="NCBI Taxonomy" id="22663"/>
    <lineage>
        <taxon>Eukaryota</taxon>
        <taxon>Viridiplantae</taxon>
        <taxon>Streptophyta</taxon>
        <taxon>Embryophyta</taxon>
        <taxon>Tracheophyta</taxon>
        <taxon>Spermatophyta</taxon>
        <taxon>Magnoliopsida</taxon>
        <taxon>eudicotyledons</taxon>
        <taxon>Gunneridae</taxon>
        <taxon>Pentapetalae</taxon>
        <taxon>rosids</taxon>
        <taxon>malvids</taxon>
        <taxon>Myrtales</taxon>
        <taxon>Lythraceae</taxon>
        <taxon>Punica</taxon>
    </lineage>
</organism>
<reference evidence="8" key="2">
    <citation type="submission" date="2017-06" db="EMBL/GenBank/DDBJ databases">
        <title>The pomegranate genome and the genomics of punicalagin biosynthesis.</title>
        <authorList>
            <person name="Xu C."/>
        </authorList>
    </citation>
    <scope>NUCLEOTIDE SEQUENCE [LARGE SCALE GENOMIC DNA]</scope>
    <source>
        <tissue evidence="8">Fresh leaf</tissue>
    </source>
</reference>
<protein>
    <submittedName>
        <fullName evidence="11">Probable BOI-related E3 ubiquitin-protein ligase 3 isoform X1</fullName>
    </submittedName>
</protein>
<dbReference type="AlphaFoldDB" id="A0A218X6Y7"/>
<dbReference type="Proteomes" id="UP000515151">
    <property type="component" value="Chromosome 1"/>
</dbReference>
<evidence type="ECO:0000313" key="11">
    <source>
        <dbReference type="RefSeq" id="XP_031377603.1"/>
    </source>
</evidence>
<feature type="compositionally biased region" description="Low complexity" evidence="6">
    <location>
        <begin position="1"/>
        <end position="13"/>
    </location>
</feature>
<dbReference type="Gene3D" id="3.30.40.10">
    <property type="entry name" value="Zinc/RING finger domain, C3HC4 (zinc finger)"/>
    <property type="match status" value="1"/>
</dbReference>
<reference evidence="10" key="3">
    <citation type="journal article" date="2020" name="Plant Biotechnol. J.">
        <title>The pomegranate (Punica granatum L.) draft genome dissects genetic divergence between soft- and hard-seeded cultivars.</title>
        <authorList>
            <person name="Luo X."/>
            <person name="Li H."/>
            <person name="Wu Z."/>
            <person name="Yao W."/>
            <person name="Zhao P."/>
            <person name="Cao D."/>
            <person name="Yu H."/>
            <person name="Li K."/>
            <person name="Poudel K."/>
            <person name="Zhao D."/>
            <person name="Zhang F."/>
            <person name="Xia X."/>
            <person name="Chen L."/>
            <person name="Wang Q."/>
            <person name="Jing D."/>
            <person name="Cao S."/>
        </authorList>
    </citation>
    <scope>NUCLEOTIDE SEQUENCE [LARGE SCALE GENOMIC DNA]</scope>
</reference>
<dbReference type="PROSITE" id="PS50089">
    <property type="entry name" value="ZF_RING_2"/>
    <property type="match status" value="1"/>
</dbReference>
<dbReference type="CDD" id="cd16649">
    <property type="entry name" value="mRING-HC-C3HC5_CGRF1-like"/>
    <property type="match status" value="1"/>
</dbReference>
<dbReference type="InterPro" id="IPR013083">
    <property type="entry name" value="Znf_RING/FYVE/PHD"/>
</dbReference>
<dbReference type="Pfam" id="PF13920">
    <property type="entry name" value="zf-C3HC4_3"/>
    <property type="match status" value="1"/>
</dbReference>
<proteinExistence type="predicted"/>
<evidence type="ECO:0000313" key="8">
    <source>
        <dbReference type="EMBL" id="OWM80714.1"/>
    </source>
</evidence>
<dbReference type="GeneID" id="116193019"/>
<dbReference type="GO" id="GO:0008270">
    <property type="term" value="F:zinc ion binding"/>
    <property type="evidence" value="ECO:0007669"/>
    <property type="project" value="UniProtKB-KW"/>
</dbReference>
<name>A0A218X6Y7_PUNGR</name>
<keyword evidence="10" id="KW-1185">Reference proteome</keyword>
<dbReference type="Proteomes" id="UP000197138">
    <property type="component" value="Unassembled WGS sequence"/>
</dbReference>
<accession>A0A218X6Y7</accession>
<dbReference type="OrthoDB" id="1711136at2759"/>
<keyword evidence="5" id="KW-0175">Coiled coil</keyword>
<dbReference type="EMBL" id="MTKT01002214">
    <property type="protein sequence ID" value="OWM80714.1"/>
    <property type="molecule type" value="Genomic_DNA"/>
</dbReference>
<evidence type="ECO:0000256" key="6">
    <source>
        <dbReference type="SAM" id="MobiDB-lite"/>
    </source>
</evidence>
<evidence type="ECO:0000256" key="2">
    <source>
        <dbReference type="ARBA" id="ARBA00022771"/>
    </source>
</evidence>
<gene>
    <name evidence="11" type="primary">LOC116193019</name>
    <name evidence="8" type="ORF">CDL15_Pgr006744</name>
</gene>
<dbReference type="RefSeq" id="XP_031377603.1">
    <property type="nucleotide sequence ID" value="XM_031521743.1"/>
</dbReference>
<evidence type="ECO:0000313" key="9">
    <source>
        <dbReference type="Proteomes" id="UP000197138"/>
    </source>
</evidence>
<evidence type="ECO:0000256" key="5">
    <source>
        <dbReference type="SAM" id="Coils"/>
    </source>
</evidence>
<reference evidence="11" key="4">
    <citation type="submission" date="2025-04" db="UniProtKB">
        <authorList>
            <consortium name="RefSeq"/>
        </authorList>
    </citation>
    <scope>IDENTIFICATION</scope>
    <source>
        <tissue evidence="11">Leaf</tissue>
    </source>
</reference>
<feature type="coiled-coil region" evidence="5">
    <location>
        <begin position="202"/>
        <end position="229"/>
    </location>
</feature>
<dbReference type="FunFam" id="3.30.40.10:FF:000239">
    <property type="entry name" value="probable BOI-related E3 ubiquitin-protein ligase 2"/>
    <property type="match status" value="1"/>
</dbReference>
<keyword evidence="1" id="KW-0479">Metal-binding</keyword>
<evidence type="ECO:0000313" key="10">
    <source>
        <dbReference type="Proteomes" id="UP000515151"/>
    </source>
</evidence>
<evidence type="ECO:0000256" key="4">
    <source>
        <dbReference type="PROSITE-ProRule" id="PRU00175"/>
    </source>
</evidence>
<feature type="domain" description="RING-type" evidence="7">
    <location>
        <begin position="295"/>
        <end position="330"/>
    </location>
</feature>
<sequence>MELPQQHCQPQHQTRQDHQQSVPFRNSYAVDVRIPLPVAYYGPVGLPERPQHPPYEPPVQFSEFRPGPIPDGSTGGAGLPFNFGLEPPRKRLKEREFFNSNSPISSVEILQAQSVSTGLGLSFDNTHTSMASLGGSPLLSLLGDDVDQDLQRQDKEIDRFLQIQADQMRKTILEKTQQAQSQTMSLLEEKYLQKLCEKESEVRSITRKNKDLEDQIERLIFEAGEWQQEARNSENTIAALNFNLQQIYAESRDSIEGCGESEVDDTASCCDGGMAHSRQLGAVNDGVRQSTMMKCKACGVHEVKMLLLPCKHLCLCENCKSKLGFCPLCQSSKYIGLEVNMP</sequence>
<evidence type="ECO:0000259" key="7">
    <source>
        <dbReference type="PROSITE" id="PS50089"/>
    </source>
</evidence>